<dbReference type="RefSeq" id="WP_147277467.1">
    <property type="nucleotide sequence ID" value="NZ_LR699114.1"/>
</dbReference>
<dbReference type="OrthoDB" id="5649157at2"/>
<dbReference type="EMBL" id="QQAX01000006">
    <property type="protein sequence ID" value="RDI46003.1"/>
    <property type="molecule type" value="Genomic_DNA"/>
</dbReference>
<protein>
    <submittedName>
        <fullName evidence="1">Uncharacterized protein</fullName>
    </submittedName>
</protein>
<keyword evidence="2" id="KW-1185">Reference proteome</keyword>
<comment type="caution">
    <text evidence="1">The sequence shown here is derived from an EMBL/GenBank/DDBJ whole genome shotgun (WGS) entry which is preliminary data.</text>
</comment>
<name>A0A370GVQ1_9COXI</name>
<reference evidence="1 2" key="1">
    <citation type="submission" date="2018-07" db="EMBL/GenBank/DDBJ databases">
        <title>Genomic Encyclopedia of Type Strains, Phase IV (KMG-IV): sequencing the most valuable type-strain genomes for metagenomic binning, comparative biology and taxonomic classification.</title>
        <authorList>
            <person name="Goeker M."/>
        </authorList>
    </citation>
    <scope>NUCLEOTIDE SEQUENCE [LARGE SCALE GENOMIC DNA]</scope>
    <source>
        <strain evidence="1 2">DSM 16500</strain>
    </source>
</reference>
<gene>
    <name evidence="1" type="ORF">C8D86_1067</name>
</gene>
<sequence length="266" mass="30377">MMFRNSLNNSEIQKAVLREKPSIRLFNVLCKSNLHDSEYQNLLVCHHLKTQPLISAHDLFIGSYLYLCALGCEDVSKKTTMLKKAANAYASFHALQYLFFSILLPSLKEQPKEKSRITQAEREIIDYAEKAKKHLTPGYLLSAHAYIWLADLYHHDGNAEIEAAQAYNLALIYLYCALELEPYSKEAIYNAYGPEGLSKSNVFGNRDIQSMISYAYEKYAIYYGSAERPHLSYFHKEAKKIINEIKQNISDQSTSPSLVIPSISRS</sequence>
<dbReference type="AlphaFoldDB" id="A0A370GVQ1"/>
<evidence type="ECO:0000313" key="1">
    <source>
        <dbReference type="EMBL" id="RDI46003.1"/>
    </source>
</evidence>
<dbReference type="Proteomes" id="UP000254720">
    <property type="component" value="Unassembled WGS sequence"/>
</dbReference>
<organism evidence="1 2">
    <name type="scientific">Aquicella lusitana</name>
    <dbReference type="NCBI Taxonomy" id="254246"/>
    <lineage>
        <taxon>Bacteria</taxon>
        <taxon>Pseudomonadati</taxon>
        <taxon>Pseudomonadota</taxon>
        <taxon>Gammaproteobacteria</taxon>
        <taxon>Legionellales</taxon>
        <taxon>Coxiellaceae</taxon>
        <taxon>Aquicella</taxon>
    </lineage>
</organism>
<proteinExistence type="predicted"/>
<evidence type="ECO:0000313" key="2">
    <source>
        <dbReference type="Proteomes" id="UP000254720"/>
    </source>
</evidence>
<accession>A0A370GVQ1</accession>
<dbReference type="Pfam" id="PF18632">
    <property type="entry name" value="DUF5630"/>
    <property type="match status" value="1"/>
</dbReference>
<dbReference type="InterPro" id="IPR040808">
    <property type="entry name" value="DUF5630"/>
</dbReference>